<dbReference type="PRINTS" id="PR00420">
    <property type="entry name" value="RNGMNOXGNASE"/>
</dbReference>
<proteinExistence type="inferred from homology"/>
<dbReference type="InterPro" id="IPR050641">
    <property type="entry name" value="RIFMO-like"/>
</dbReference>
<keyword evidence="8" id="KW-0503">Monooxygenase</keyword>
<dbReference type="AlphaFoldDB" id="A0A221K1H5"/>
<dbReference type="STRING" id="1402135.SAMN05444149_101148"/>
<dbReference type="InterPro" id="IPR002938">
    <property type="entry name" value="FAD-bd"/>
</dbReference>
<comment type="similarity">
    <text evidence="2">Belongs to the PheA/TfdB FAD monooxygenase family.</text>
</comment>
<dbReference type="EC" id="1.14.13.23" evidence="8"/>
<dbReference type="Proteomes" id="UP000199754">
    <property type="component" value="Chromosome"/>
</dbReference>
<dbReference type="NCBIfam" id="NF006144">
    <property type="entry name" value="PRK08294.1"/>
    <property type="match status" value="1"/>
</dbReference>
<dbReference type="InterPro" id="IPR036249">
    <property type="entry name" value="Thioredoxin-like_sf"/>
</dbReference>
<dbReference type="Pfam" id="PF01494">
    <property type="entry name" value="FAD_binding_3"/>
    <property type="match status" value="1"/>
</dbReference>
<sequence length="622" mass="67512">MWGQAMQYHLDGYNSGDPAVAKAIALHDPAQMPAQVDVLIVGCGPAGLTLAAQMAQFSDISVVIADQKDGPLQVGQADGISCRSIEMFNTFGFAEDVLREGYWVNETSFWKPDAARPENITRTQKIEDVEPGLSEFPHVILNQARVHDFYLRCMANSARRLQPHYERALEALEVGQGAHPVTARFNGPYGPETVQARYVVGCDGARSAVRRQIGRTLKGEAANKAWGVMDVLAVTDFPDVRLKSVIQSAQQGSVLIIPREGGYMVRMYIELEKLGAGERAAGRNITIEQLIAAAGRILHPYVLDVKDVAWWSVYDIGQRLCDRFEDDSGHIFIAGDACHTHSPKAGQGMNVSMGDTFNLGWKLASVLRGQSDASLLRTYSDERQQVAQDLIDFDREFARIFSAPPQAGNAAQASALQEAFVKAGRFTAGMGVQYRPSAICGDGAHQGLAAGLPVGQRFHSAPVVRLGDARPMELGHVIKADGRWRIFAFAGAADTGAADGALYRFCTWMQDKAASAWLGGADVGGVDAVVDLRAVMQQGHRDLDLMQMPAVLRPAKGVFGLIDYEKVFCVNPARDIFEMRGINRTEGCVVIVRPDQYVADVLPLGDTSAVAAFFNGVLLSQT</sequence>
<evidence type="ECO:0000256" key="5">
    <source>
        <dbReference type="ARBA" id="ARBA00023002"/>
    </source>
</evidence>
<feature type="domain" description="Phenol hydroxylase-like C-terminal dimerisation" evidence="7">
    <location>
        <begin position="432"/>
        <end position="621"/>
    </location>
</feature>
<dbReference type="EMBL" id="CP022415">
    <property type="protein sequence ID" value="ASM72821.1"/>
    <property type="molecule type" value="Genomic_DNA"/>
</dbReference>
<dbReference type="InterPro" id="IPR012941">
    <property type="entry name" value="Phe_hydrox_C_dim_dom"/>
</dbReference>
<dbReference type="SUPFAM" id="SSF54373">
    <property type="entry name" value="FAD-linked reductases, C-terminal domain"/>
    <property type="match status" value="1"/>
</dbReference>
<feature type="domain" description="FAD-binding" evidence="6">
    <location>
        <begin position="36"/>
        <end position="393"/>
    </location>
</feature>
<dbReference type="SUPFAM" id="SSF51905">
    <property type="entry name" value="FAD/NAD(P)-binding domain"/>
    <property type="match status" value="1"/>
</dbReference>
<organism evidence="8 9">
    <name type="scientific">Pseudosulfitobacter pseudonitzschiae</name>
    <dbReference type="NCBI Taxonomy" id="1402135"/>
    <lineage>
        <taxon>Bacteria</taxon>
        <taxon>Pseudomonadati</taxon>
        <taxon>Pseudomonadota</taxon>
        <taxon>Alphaproteobacteria</taxon>
        <taxon>Rhodobacterales</taxon>
        <taxon>Roseobacteraceae</taxon>
        <taxon>Pseudosulfitobacter</taxon>
    </lineage>
</organism>
<evidence type="ECO:0000256" key="3">
    <source>
        <dbReference type="ARBA" id="ARBA00022630"/>
    </source>
</evidence>
<evidence type="ECO:0000313" key="9">
    <source>
        <dbReference type="Proteomes" id="UP000199754"/>
    </source>
</evidence>
<dbReference type="CDD" id="cd02979">
    <property type="entry name" value="PHOX_C"/>
    <property type="match status" value="1"/>
</dbReference>
<dbReference type="PANTHER" id="PTHR43004:SF19">
    <property type="entry name" value="BINDING MONOOXYGENASE, PUTATIVE (JCVI)-RELATED"/>
    <property type="match status" value="1"/>
</dbReference>
<evidence type="ECO:0000313" key="8">
    <source>
        <dbReference type="EMBL" id="ASM72821.1"/>
    </source>
</evidence>
<reference evidence="8 9" key="1">
    <citation type="submission" date="2017-07" db="EMBL/GenBank/DDBJ databases">
        <title>Genome Sequence of Sulfitobacter pseudonitzschiae Strain SMR1 Isolated from a culture of the Diatom Skeletonema marinoi.</title>
        <authorList>
            <person name="Topel M."/>
            <person name="Pinder M.I.M."/>
            <person name="Johansson O.N."/>
            <person name="Kourtchenko O."/>
            <person name="Godhe A."/>
            <person name="Clarke A.K."/>
        </authorList>
    </citation>
    <scope>NUCLEOTIDE SEQUENCE [LARGE SCALE GENOMIC DNA]</scope>
    <source>
        <strain evidence="8 9">SMR1</strain>
    </source>
</reference>
<dbReference type="Gene3D" id="3.30.9.10">
    <property type="entry name" value="D-Amino Acid Oxidase, subunit A, domain 2"/>
    <property type="match status" value="1"/>
</dbReference>
<evidence type="ECO:0000256" key="4">
    <source>
        <dbReference type="ARBA" id="ARBA00022827"/>
    </source>
</evidence>
<dbReference type="GO" id="GO:0071949">
    <property type="term" value="F:FAD binding"/>
    <property type="evidence" value="ECO:0007669"/>
    <property type="project" value="InterPro"/>
</dbReference>
<dbReference type="GO" id="GO:0018668">
    <property type="term" value="F:3-hydroxybenzoate 4-monooxygenase activity"/>
    <property type="evidence" value="ECO:0007669"/>
    <property type="project" value="UniProtKB-EC"/>
</dbReference>
<comment type="cofactor">
    <cofactor evidence="1">
        <name>FAD</name>
        <dbReference type="ChEBI" id="CHEBI:57692"/>
    </cofactor>
</comment>
<dbReference type="InterPro" id="IPR038220">
    <property type="entry name" value="PHOX_C_sf"/>
</dbReference>
<accession>A0A221K1H5</accession>
<keyword evidence="4" id="KW-0274">FAD</keyword>
<dbReference type="Pfam" id="PF07976">
    <property type="entry name" value="Phe_hydrox_dim"/>
    <property type="match status" value="1"/>
</dbReference>
<protein>
    <submittedName>
        <fullName evidence="8">3-hydroxybenzoate 4-monooxygenase</fullName>
        <ecNumber evidence="8">1.14.13.23</ecNumber>
    </submittedName>
</protein>
<keyword evidence="9" id="KW-1185">Reference proteome</keyword>
<dbReference type="InterPro" id="IPR036188">
    <property type="entry name" value="FAD/NAD-bd_sf"/>
</dbReference>
<evidence type="ECO:0000256" key="2">
    <source>
        <dbReference type="ARBA" id="ARBA00007801"/>
    </source>
</evidence>
<evidence type="ECO:0000259" key="7">
    <source>
        <dbReference type="Pfam" id="PF07976"/>
    </source>
</evidence>
<name>A0A221K1H5_9RHOB</name>
<dbReference type="KEGG" id="spse:SULPSESMR1_02017"/>
<dbReference type="Gene3D" id="3.50.50.60">
    <property type="entry name" value="FAD/NAD(P)-binding domain"/>
    <property type="match status" value="1"/>
</dbReference>
<keyword evidence="5 8" id="KW-0560">Oxidoreductase</keyword>
<dbReference type="SUPFAM" id="SSF52833">
    <property type="entry name" value="Thioredoxin-like"/>
    <property type="match status" value="1"/>
</dbReference>
<dbReference type="Gene3D" id="3.40.30.20">
    <property type="match status" value="1"/>
</dbReference>
<dbReference type="PANTHER" id="PTHR43004">
    <property type="entry name" value="TRK SYSTEM POTASSIUM UPTAKE PROTEIN"/>
    <property type="match status" value="1"/>
</dbReference>
<evidence type="ECO:0000259" key="6">
    <source>
        <dbReference type="Pfam" id="PF01494"/>
    </source>
</evidence>
<keyword evidence="3" id="KW-0285">Flavoprotein</keyword>
<gene>
    <name evidence="8" type="primary">mobA</name>
    <name evidence="8" type="ORF">SULPSESMR1_02017</name>
</gene>
<evidence type="ECO:0000256" key="1">
    <source>
        <dbReference type="ARBA" id="ARBA00001974"/>
    </source>
</evidence>